<gene>
    <name evidence="2" type="ORF">R69888_06895</name>
</gene>
<name>A0ABN7MYU1_9BURK</name>
<accession>A0ABN7MYU1</accession>
<sequence>MSTVHETIYPVLPAEPGTAELKAAFTPTAAEIRFVRRQSRQEATAMLIMVQMKLLQRLGYFPMLSDVPPGSTDHIRTAMRARALPRTAIARYDISGTRIRHQKLLRAWLDIRPFDADETAWLADLASGEARTKVELPDIINVLVEELVRRRYELPPLSTLQRIATQARNDLNETIWTTISRALDAAMIERIDGLLVIMVGKSGWDDLKQEPKRPAARAISSFLKHINGIRKLAEGLPAPPAILSVSKRAQLATEARALDVAERHCHVG</sequence>
<evidence type="ECO:0000259" key="1">
    <source>
        <dbReference type="Pfam" id="PF13700"/>
    </source>
</evidence>
<dbReference type="Proteomes" id="UP000672526">
    <property type="component" value="Unassembled WGS sequence"/>
</dbReference>
<organism evidence="2 3">
    <name type="scientific">Paraburkholderia haematera</name>
    <dbReference type="NCBI Taxonomy" id="2793077"/>
    <lineage>
        <taxon>Bacteria</taxon>
        <taxon>Pseudomonadati</taxon>
        <taxon>Pseudomonadota</taxon>
        <taxon>Betaproteobacteria</taxon>
        <taxon>Burkholderiales</taxon>
        <taxon>Burkholderiaceae</taxon>
        <taxon>Paraburkholderia</taxon>
    </lineage>
</organism>
<protein>
    <recommendedName>
        <fullName evidence="1">DUF4158 domain-containing protein</fullName>
    </recommendedName>
</protein>
<evidence type="ECO:0000313" key="2">
    <source>
        <dbReference type="EMBL" id="CAE6839086.1"/>
    </source>
</evidence>
<proteinExistence type="predicted"/>
<dbReference type="InterPro" id="IPR025296">
    <property type="entry name" value="DUF4158"/>
</dbReference>
<feature type="domain" description="DUF4158" evidence="1">
    <location>
        <begin position="7"/>
        <end position="167"/>
    </location>
</feature>
<evidence type="ECO:0000313" key="3">
    <source>
        <dbReference type="Proteomes" id="UP000672526"/>
    </source>
</evidence>
<dbReference type="Pfam" id="PF13700">
    <property type="entry name" value="DUF4158"/>
    <property type="match status" value="1"/>
</dbReference>
<comment type="caution">
    <text evidence="2">The sequence shown here is derived from an EMBL/GenBank/DDBJ whole genome shotgun (WGS) entry which is preliminary data.</text>
</comment>
<keyword evidence="3" id="KW-1185">Reference proteome</keyword>
<reference evidence="2 3" key="1">
    <citation type="submission" date="2021-02" db="EMBL/GenBank/DDBJ databases">
        <authorList>
            <person name="Vanwijnsberghe S."/>
        </authorList>
    </citation>
    <scope>NUCLEOTIDE SEQUENCE [LARGE SCALE GENOMIC DNA]</scope>
    <source>
        <strain evidence="2 3">LMG 31837</strain>
    </source>
</reference>
<dbReference type="EMBL" id="CAJNBK010000048">
    <property type="protein sequence ID" value="CAE6839086.1"/>
    <property type="molecule type" value="Genomic_DNA"/>
</dbReference>